<dbReference type="AlphaFoldDB" id="A0A9W8B3V8"/>
<dbReference type="OrthoDB" id="5598002at2759"/>
<feature type="region of interest" description="Disordered" evidence="1">
    <location>
        <begin position="44"/>
        <end position="64"/>
    </location>
</feature>
<sequence>MVRIAVLLLARATPARWGPVTVSRRSFQTSAITPKIWDLFRGKKAEEQPQPPAKSSSEPNASTPTLTEAVLNAPLSEQIPADAAALENTKASDDVALPKPLDPAHVERVVRQAVEAAHPNHTGDWAQISFASSGVKYSVLVQCMEALARDVPNCNLNNITNAQQLVDFFQGKVDVVHLQKVHAVAKYFGERQTQLPPNMTFVPYQPRQRSPFNVDAQVP</sequence>
<organism evidence="3 4">
    <name type="scientific">Dimargaris verticillata</name>
    <dbReference type="NCBI Taxonomy" id="2761393"/>
    <lineage>
        <taxon>Eukaryota</taxon>
        <taxon>Fungi</taxon>
        <taxon>Fungi incertae sedis</taxon>
        <taxon>Zoopagomycota</taxon>
        <taxon>Kickxellomycotina</taxon>
        <taxon>Dimargaritomycetes</taxon>
        <taxon>Dimargaritales</taxon>
        <taxon>Dimargaritaceae</taxon>
        <taxon>Dimargaris</taxon>
    </lineage>
</organism>
<dbReference type="Proteomes" id="UP001151582">
    <property type="component" value="Unassembled WGS sequence"/>
</dbReference>
<feature type="compositionally biased region" description="Polar residues" evidence="1">
    <location>
        <begin position="53"/>
        <end position="64"/>
    </location>
</feature>
<keyword evidence="2" id="KW-0732">Signal</keyword>
<evidence type="ECO:0000313" key="4">
    <source>
        <dbReference type="Proteomes" id="UP001151582"/>
    </source>
</evidence>
<evidence type="ECO:0000313" key="3">
    <source>
        <dbReference type="EMBL" id="KAJ1974588.1"/>
    </source>
</evidence>
<feature type="chain" id="PRO_5040760336" evidence="2">
    <location>
        <begin position="18"/>
        <end position="219"/>
    </location>
</feature>
<dbReference type="EMBL" id="JANBQB010000633">
    <property type="protein sequence ID" value="KAJ1974588.1"/>
    <property type="molecule type" value="Genomic_DNA"/>
</dbReference>
<reference evidence="3" key="1">
    <citation type="submission" date="2022-07" db="EMBL/GenBank/DDBJ databases">
        <title>Phylogenomic reconstructions and comparative analyses of Kickxellomycotina fungi.</title>
        <authorList>
            <person name="Reynolds N.K."/>
            <person name="Stajich J.E."/>
            <person name="Barry K."/>
            <person name="Grigoriev I.V."/>
            <person name="Crous P."/>
            <person name="Smith M.E."/>
        </authorList>
    </citation>
    <scope>NUCLEOTIDE SEQUENCE</scope>
    <source>
        <strain evidence="3">RSA 567</strain>
    </source>
</reference>
<accession>A0A9W8B3V8</accession>
<evidence type="ECO:0000256" key="1">
    <source>
        <dbReference type="SAM" id="MobiDB-lite"/>
    </source>
</evidence>
<name>A0A9W8B3V8_9FUNG</name>
<proteinExistence type="predicted"/>
<comment type="caution">
    <text evidence="3">The sequence shown here is derived from an EMBL/GenBank/DDBJ whole genome shotgun (WGS) entry which is preliminary data.</text>
</comment>
<keyword evidence="4" id="KW-1185">Reference proteome</keyword>
<evidence type="ECO:0000256" key="2">
    <source>
        <dbReference type="SAM" id="SignalP"/>
    </source>
</evidence>
<gene>
    <name evidence="3" type="ORF">H4R34_004664</name>
</gene>
<protein>
    <submittedName>
        <fullName evidence="3">Uncharacterized protein</fullName>
    </submittedName>
</protein>
<feature type="signal peptide" evidence="2">
    <location>
        <begin position="1"/>
        <end position="17"/>
    </location>
</feature>